<dbReference type="AlphaFoldDB" id="A0A9X2JJL9"/>
<accession>A0A9X2JJL9</accession>
<evidence type="ECO:0000313" key="7">
    <source>
        <dbReference type="Proteomes" id="UP001155241"/>
    </source>
</evidence>
<dbReference type="Gene3D" id="1.20.120.910">
    <property type="entry name" value="DksA, coiled-coil domain"/>
    <property type="match status" value="1"/>
</dbReference>
<dbReference type="InterPro" id="IPR000962">
    <property type="entry name" value="Znf_DskA_TraR"/>
</dbReference>
<sequence length="157" mass="17747">MLRKVLECRRCGYRTVCGRDDLVARLRIVGQLRRDKDPDESIVEALLAEYTPLMTCPGCKEVGLKANDADDEWDDDGDWQAAVLCEICRQPIDPERLEFLPETKRCTECQHKSETGTLPDEDPEFCSRCGALVELRVSRGSGITRYKRFCTGGCRGV</sequence>
<dbReference type="EMBL" id="JAMXLR010000095">
    <property type="protein sequence ID" value="MCO6048071.1"/>
    <property type="molecule type" value="Genomic_DNA"/>
</dbReference>
<keyword evidence="1" id="KW-0479">Metal-binding</keyword>
<dbReference type="Proteomes" id="UP001155241">
    <property type="component" value="Unassembled WGS sequence"/>
</dbReference>
<organism evidence="6 7">
    <name type="scientific">Aeoliella straminimaris</name>
    <dbReference type="NCBI Taxonomy" id="2954799"/>
    <lineage>
        <taxon>Bacteria</taxon>
        <taxon>Pseudomonadati</taxon>
        <taxon>Planctomycetota</taxon>
        <taxon>Planctomycetia</taxon>
        <taxon>Pirellulales</taxon>
        <taxon>Lacipirellulaceae</taxon>
        <taxon>Aeoliella</taxon>
    </lineage>
</organism>
<evidence type="ECO:0000256" key="1">
    <source>
        <dbReference type="ARBA" id="ARBA00022723"/>
    </source>
</evidence>
<protein>
    <submittedName>
        <fullName evidence="6">TraR/DksA C4-type zinc finger protein</fullName>
    </submittedName>
</protein>
<dbReference type="RefSeq" id="WP_252856184.1">
    <property type="nucleotide sequence ID" value="NZ_JAMXLR010000095.1"/>
</dbReference>
<keyword evidence="3" id="KW-0862">Zinc</keyword>
<keyword evidence="2" id="KW-0863">Zinc-finger</keyword>
<comment type="caution">
    <text evidence="6">The sequence shown here is derived from an EMBL/GenBank/DDBJ whole genome shotgun (WGS) entry which is preliminary data.</text>
</comment>
<dbReference type="PROSITE" id="PS01102">
    <property type="entry name" value="ZF_DKSA_1"/>
    <property type="match status" value="1"/>
</dbReference>
<evidence type="ECO:0000256" key="3">
    <source>
        <dbReference type="ARBA" id="ARBA00022833"/>
    </source>
</evidence>
<evidence type="ECO:0000256" key="4">
    <source>
        <dbReference type="PROSITE-ProRule" id="PRU00510"/>
    </source>
</evidence>
<dbReference type="PROSITE" id="PS51128">
    <property type="entry name" value="ZF_DKSA_2"/>
    <property type="match status" value="1"/>
</dbReference>
<feature type="zinc finger region" description="dksA C4-type" evidence="4">
    <location>
        <begin position="85"/>
        <end position="109"/>
    </location>
</feature>
<proteinExistence type="predicted"/>
<name>A0A9X2JJL9_9BACT</name>
<dbReference type="SUPFAM" id="SSF57716">
    <property type="entry name" value="Glucocorticoid receptor-like (DNA-binding domain)"/>
    <property type="match status" value="1"/>
</dbReference>
<feature type="domain" description="Zinc finger DksA/TraR C4-type" evidence="5">
    <location>
        <begin position="85"/>
        <end position="114"/>
    </location>
</feature>
<gene>
    <name evidence="6" type="ORF">NG895_29570</name>
</gene>
<reference evidence="6" key="1">
    <citation type="submission" date="2022-06" db="EMBL/GenBank/DDBJ databases">
        <title>Aeoliella straminimaris, a novel planctomycete from sediments.</title>
        <authorList>
            <person name="Vitorino I.R."/>
            <person name="Lage O.M."/>
        </authorList>
    </citation>
    <scope>NUCLEOTIDE SEQUENCE</scope>
    <source>
        <strain evidence="6">ICT_H6.2</strain>
    </source>
</reference>
<dbReference type="InterPro" id="IPR020458">
    <property type="entry name" value="Znf_DskA_TraR_CS"/>
</dbReference>
<evidence type="ECO:0000313" key="6">
    <source>
        <dbReference type="EMBL" id="MCO6048071.1"/>
    </source>
</evidence>
<evidence type="ECO:0000259" key="5">
    <source>
        <dbReference type="Pfam" id="PF01258"/>
    </source>
</evidence>
<dbReference type="GO" id="GO:0008270">
    <property type="term" value="F:zinc ion binding"/>
    <property type="evidence" value="ECO:0007669"/>
    <property type="project" value="UniProtKB-KW"/>
</dbReference>
<evidence type="ECO:0000256" key="2">
    <source>
        <dbReference type="ARBA" id="ARBA00022771"/>
    </source>
</evidence>
<keyword evidence="7" id="KW-1185">Reference proteome</keyword>
<dbReference type="Pfam" id="PF01258">
    <property type="entry name" value="zf-dskA_traR"/>
    <property type="match status" value="1"/>
</dbReference>